<keyword evidence="4" id="KW-0443">Lipid metabolism</keyword>
<sequence length="584" mass="64063">MDAVSPLLSHKRRAKLETLILWDNQLGASLGDALVSAGSWPNLHRLDIGSNNLRGEGLEKLALLAAPKLEILQLDWNAFPPGDQSARWLSEGSERWPRLKKLYMGSNGLDSASVKVLSQASSLQGLEALSLENNPLDDDALEALVKSPVLANLKELKLSRTGITGEGCAHFEQASFAGLELLDIGRNAVGPACARSIARAPFMPTLAALIAPGSRWETTAIEALTQPGLFPTLHALNLASNELTGEDCMKLAKHDAWSRLRSLSLQKNPLGDACPKALARMPVKFDHLILAHSEMTDMGFQALVAGDSVSEASKLEVGWNALTAESAAALVNAACSKGLENLSLEGNTLEHAGLKVLLQEHEMKLEEFEGILLKSLEDGRISRSERKAIRARIDEAEPTPEQLAQFRAKAFEIASEAATRGVTGWLEDVIKILLPSPPPRSEMRAFFSPGETCRAAIVGAIEGARRKIDICVFTITDNNISNAIIEAHRRGLMLRVITDNDKSEDRGSDIDRFRREGINVLVDETDKHMHHKFAIFDGEYVLTGSYNWTRSAADYNQENVVITDDEEIISAFEEEFERLFVQFY</sequence>
<dbReference type="Gene3D" id="3.80.10.10">
    <property type="entry name" value="Ribonuclease Inhibitor"/>
    <property type="match status" value="2"/>
</dbReference>
<keyword evidence="9" id="KW-1185">Reference proteome</keyword>
<dbReference type="OrthoDB" id="5205528at2759"/>
<organism evidence="8 9">
    <name type="scientific">Ostreobium quekettii</name>
    <dbReference type="NCBI Taxonomy" id="121088"/>
    <lineage>
        <taxon>Eukaryota</taxon>
        <taxon>Viridiplantae</taxon>
        <taxon>Chlorophyta</taxon>
        <taxon>core chlorophytes</taxon>
        <taxon>Ulvophyceae</taxon>
        <taxon>TCBD clade</taxon>
        <taxon>Bryopsidales</taxon>
        <taxon>Ostreobineae</taxon>
        <taxon>Ostreobiaceae</taxon>
        <taxon>Ostreobium</taxon>
    </lineage>
</organism>
<comment type="similarity">
    <text evidence="5">Belongs to the phospholipase D family. MitoPLD/Zucchini subfamily.</text>
</comment>
<dbReference type="GO" id="GO:0016891">
    <property type="term" value="F:RNA endonuclease activity producing 5'-phosphomonoesters, hydrolytic mechanism"/>
    <property type="evidence" value="ECO:0007669"/>
    <property type="project" value="TreeGrafter"/>
</dbReference>
<evidence type="ECO:0000313" key="9">
    <source>
        <dbReference type="Proteomes" id="UP000708148"/>
    </source>
</evidence>
<dbReference type="GO" id="GO:0016042">
    <property type="term" value="P:lipid catabolic process"/>
    <property type="evidence" value="ECO:0007669"/>
    <property type="project" value="UniProtKB-KW"/>
</dbReference>
<dbReference type="Proteomes" id="UP000708148">
    <property type="component" value="Unassembled WGS sequence"/>
</dbReference>
<dbReference type="InterPro" id="IPR051406">
    <property type="entry name" value="PLD_domain"/>
</dbReference>
<evidence type="ECO:0000256" key="2">
    <source>
        <dbReference type="ARBA" id="ARBA00022801"/>
    </source>
</evidence>
<dbReference type="InterPro" id="IPR001611">
    <property type="entry name" value="Leu-rich_rpt"/>
</dbReference>
<comment type="caution">
    <text evidence="8">The sequence shown here is derived from an EMBL/GenBank/DDBJ whole genome shotgun (WGS) entry which is preliminary data.</text>
</comment>
<keyword evidence="2" id="KW-0378">Hydrolase</keyword>
<dbReference type="SUPFAM" id="SSF56024">
    <property type="entry name" value="Phospholipase D/nuclease"/>
    <property type="match status" value="1"/>
</dbReference>
<dbReference type="EMBL" id="CAJHUC010002325">
    <property type="protein sequence ID" value="CAD7703608.1"/>
    <property type="molecule type" value="Genomic_DNA"/>
</dbReference>
<evidence type="ECO:0000259" key="7">
    <source>
        <dbReference type="PROSITE" id="PS50035"/>
    </source>
</evidence>
<comment type="subcellular location">
    <subcellularLocation>
        <location evidence="1">Cytoplasm</location>
        <location evidence="1">Cytoskeleton</location>
        <location evidence="1">Cilium axoneme</location>
    </subcellularLocation>
</comment>
<evidence type="ECO:0000256" key="1">
    <source>
        <dbReference type="ARBA" id="ARBA00004430"/>
    </source>
</evidence>
<dbReference type="PROSITE" id="PS50035">
    <property type="entry name" value="PLD"/>
    <property type="match status" value="1"/>
</dbReference>
<dbReference type="AlphaFoldDB" id="A0A8S1JC37"/>
<gene>
    <name evidence="8" type="ORF">OSTQU699_LOCUS8965</name>
</gene>
<dbReference type="Pfam" id="PF13516">
    <property type="entry name" value="LRR_6"/>
    <property type="match status" value="3"/>
</dbReference>
<reference evidence="8" key="1">
    <citation type="submission" date="2020-12" db="EMBL/GenBank/DDBJ databases">
        <authorList>
            <person name="Iha C."/>
        </authorList>
    </citation>
    <scope>NUCLEOTIDE SEQUENCE</scope>
</reference>
<evidence type="ECO:0000256" key="5">
    <source>
        <dbReference type="ARBA" id="ARBA00038012"/>
    </source>
</evidence>
<name>A0A8S1JC37_9CHLO</name>
<dbReference type="SMART" id="SM00155">
    <property type="entry name" value="PLDc"/>
    <property type="match status" value="1"/>
</dbReference>
<keyword evidence="3" id="KW-0442">Lipid degradation</keyword>
<evidence type="ECO:0000256" key="6">
    <source>
        <dbReference type="ARBA" id="ARBA00040549"/>
    </source>
</evidence>
<evidence type="ECO:0000256" key="3">
    <source>
        <dbReference type="ARBA" id="ARBA00022963"/>
    </source>
</evidence>
<dbReference type="InterPro" id="IPR001736">
    <property type="entry name" value="PLipase_D/transphosphatidylase"/>
</dbReference>
<dbReference type="CDD" id="cd09171">
    <property type="entry name" value="PLDc_vPLD6_like"/>
    <property type="match status" value="1"/>
</dbReference>
<dbReference type="Pfam" id="PF13091">
    <property type="entry name" value="PLDc_2"/>
    <property type="match status" value="1"/>
</dbReference>
<feature type="domain" description="PLD phosphodiesterase" evidence="7">
    <location>
        <begin position="525"/>
        <end position="552"/>
    </location>
</feature>
<dbReference type="Gene3D" id="3.30.870.10">
    <property type="entry name" value="Endonuclease Chain A"/>
    <property type="match status" value="1"/>
</dbReference>
<evidence type="ECO:0000256" key="4">
    <source>
        <dbReference type="ARBA" id="ARBA00023098"/>
    </source>
</evidence>
<dbReference type="InterPro" id="IPR025202">
    <property type="entry name" value="PLD-like_dom"/>
</dbReference>
<proteinExistence type="inferred from homology"/>
<dbReference type="SUPFAM" id="SSF52047">
    <property type="entry name" value="RNI-like"/>
    <property type="match status" value="1"/>
</dbReference>
<dbReference type="PANTHER" id="PTHR43856:SF1">
    <property type="entry name" value="MITOCHONDRIAL CARDIOLIPIN HYDROLASE"/>
    <property type="match status" value="1"/>
</dbReference>
<protein>
    <recommendedName>
        <fullName evidence="6">Mitochondrial cardiolipin hydrolase</fullName>
    </recommendedName>
</protein>
<evidence type="ECO:0000313" key="8">
    <source>
        <dbReference type="EMBL" id="CAD7703608.1"/>
    </source>
</evidence>
<accession>A0A8S1JC37</accession>
<dbReference type="InterPro" id="IPR032675">
    <property type="entry name" value="LRR_dom_sf"/>
</dbReference>
<dbReference type="PANTHER" id="PTHR43856">
    <property type="entry name" value="CARDIOLIPIN HYDROLASE"/>
    <property type="match status" value="1"/>
</dbReference>
<dbReference type="GO" id="GO:0005930">
    <property type="term" value="C:axoneme"/>
    <property type="evidence" value="ECO:0007669"/>
    <property type="project" value="UniProtKB-SubCell"/>
</dbReference>